<proteinExistence type="predicted"/>
<comment type="caution">
    <text evidence="3">The sequence shown here is derived from an EMBL/GenBank/DDBJ whole genome shotgun (WGS) entry which is preliminary data.</text>
</comment>
<dbReference type="Proteomes" id="UP000185596">
    <property type="component" value="Unassembled WGS sequence"/>
</dbReference>
<dbReference type="EMBL" id="MSIE01000013">
    <property type="protein sequence ID" value="OLF17883.1"/>
    <property type="molecule type" value="Genomic_DNA"/>
</dbReference>
<keyword evidence="2" id="KW-0472">Membrane</keyword>
<feature type="transmembrane region" description="Helical" evidence="2">
    <location>
        <begin position="23"/>
        <end position="42"/>
    </location>
</feature>
<evidence type="ECO:0000313" key="3">
    <source>
        <dbReference type="EMBL" id="OLF17883.1"/>
    </source>
</evidence>
<keyword evidence="2" id="KW-0812">Transmembrane</keyword>
<evidence type="ECO:0000256" key="2">
    <source>
        <dbReference type="SAM" id="Phobius"/>
    </source>
</evidence>
<reference evidence="3 4" key="1">
    <citation type="submission" date="2016-12" db="EMBL/GenBank/DDBJ databases">
        <title>The draft genome sequence of Actinophytocola sp. 11-183.</title>
        <authorList>
            <person name="Wang W."/>
            <person name="Yuan L."/>
        </authorList>
    </citation>
    <scope>NUCLEOTIDE SEQUENCE [LARGE SCALE GENOMIC DNA]</scope>
    <source>
        <strain evidence="3 4">11-183</strain>
    </source>
</reference>
<keyword evidence="2" id="KW-1133">Transmembrane helix</keyword>
<organism evidence="3 4">
    <name type="scientific">Actinophytocola xanthii</name>
    <dbReference type="NCBI Taxonomy" id="1912961"/>
    <lineage>
        <taxon>Bacteria</taxon>
        <taxon>Bacillati</taxon>
        <taxon>Actinomycetota</taxon>
        <taxon>Actinomycetes</taxon>
        <taxon>Pseudonocardiales</taxon>
        <taxon>Pseudonocardiaceae</taxon>
    </lineage>
</organism>
<feature type="region of interest" description="Disordered" evidence="1">
    <location>
        <begin position="91"/>
        <end position="116"/>
    </location>
</feature>
<accession>A0A1Q8CU54</accession>
<feature type="compositionally biased region" description="Acidic residues" evidence="1">
    <location>
        <begin position="92"/>
        <end position="106"/>
    </location>
</feature>
<name>A0A1Q8CU54_9PSEU</name>
<evidence type="ECO:0000313" key="4">
    <source>
        <dbReference type="Proteomes" id="UP000185596"/>
    </source>
</evidence>
<evidence type="ECO:0000256" key="1">
    <source>
        <dbReference type="SAM" id="MobiDB-lite"/>
    </source>
</evidence>
<keyword evidence="4" id="KW-1185">Reference proteome</keyword>
<gene>
    <name evidence="3" type="ORF">BU204_08710</name>
</gene>
<protein>
    <submittedName>
        <fullName evidence="3">Uncharacterized protein</fullName>
    </submittedName>
</protein>
<sequence length="132" mass="13831">MLVGAGVAFVALAATAMLTNHEALAGTFGVLGLLAFTLAALAPRMHGQVTAGLSGFRFELVRQVVDVGEREGTSDDVILAAVRKALLAQTDDPADGELSTQDDEPDDIFRGPPTARSADDLLAEARQALDRR</sequence>
<dbReference type="AlphaFoldDB" id="A0A1Q8CU54"/>